<feature type="region of interest" description="Disordered" evidence="1">
    <location>
        <begin position="552"/>
        <end position="606"/>
    </location>
</feature>
<feature type="compositionally biased region" description="Basic and acidic residues" evidence="1">
    <location>
        <begin position="643"/>
        <end position="653"/>
    </location>
</feature>
<protein>
    <recommendedName>
        <fullName evidence="4">Proteins of 100 residues with WXG</fullName>
    </recommendedName>
</protein>
<reference evidence="3" key="1">
    <citation type="journal article" date="2019" name="Int. J. Syst. Evol. Microbiol.">
        <title>The Global Catalogue of Microorganisms (GCM) 10K type strain sequencing project: providing services to taxonomists for standard genome sequencing and annotation.</title>
        <authorList>
            <consortium name="The Broad Institute Genomics Platform"/>
            <consortium name="The Broad Institute Genome Sequencing Center for Infectious Disease"/>
            <person name="Wu L."/>
            <person name="Ma J."/>
        </authorList>
    </citation>
    <scope>NUCLEOTIDE SEQUENCE [LARGE SCALE GENOMIC DNA]</scope>
    <source>
        <strain evidence="3">CGMCC 4.7645</strain>
    </source>
</reference>
<feature type="region of interest" description="Disordered" evidence="1">
    <location>
        <begin position="625"/>
        <end position="653"/>
    </location>
</feature>
<feature type="compositionally biased region" description="Gly residues" evidence="1">
    <location>
        <begin position="565"/>
        <end position="583"/>
    </location>
</feature>
<keyword evidence="3" id="KW-1185">Reference proteome</keyword>
<accession>A0ABW5G714</accession>
<evidence type="ECO:0000313" key="3">
    <source>
        <dbReference type="Proteomes" id="UP001597417"/>
    </source>
</evidence>
<feature type="compositionally biased region" description="Low complexity" evidence="1">
    <location>
        <begin position="405"/>
        <end position="472"/>
    </location>
</feature>
<feature type="compositionally biased region" description="Low complexity" evidence="1">
    <location>
        <begin position="584"/>
        <end position="596"/>
    </location>
</feature>
<evidence type="ECO:0008006" key="4">
    <source>
        <dbReference type="Google" id="ProtNLM"/>
    </source>
</evidence>
<dbReference type="Proteomes" id="UP001597417">
    <property type="component" value="Unassembled WGS sequence"/>
</dbReference>
<feature type="compositionally biased region" description="Pro residues" evidence="1">
    <location>
        <begin position="10"/>
        <end position="22"/>
    </location>
</feature>
<dbReference type="EMBL" id="JBHUKR010000020">
    <property type="protein sequence ID" value="MFD2420681.1"/>
    <property type="molecule type" value="Genomic_DNA"/>
</dbReference>
<feature type="region of interest" description="Disordered" evidence="1">
    <location>
        <begin position="238"/>
        <end position="477"/>
    </location>
</feature>
<dbReference type="RefSeq" id="WP_378268866.1">
    <property type="nucleotide sequence ID" value="NZ_JBHUKR010000020.1"/>
</dbReference>
<organism evidence="2 3">
    <name type="scientific">Amycolatopsis pigmentata</name>
    <dbReference type="NCBI Taxonomy" id="450801"/>
    <lineage>
        <taxon>Bacteria</taxon>
        <taxon>Bacillati</taxon>
        <taxon>Actinomycetota</taxon>
        <taxon>Actinomycetes</taxon>
        <taxon>Pseudonocardiales</taxon>
        <taxon>Pseudonocardiaceae</taxon>
        <taxon>Amycolatopsis</taxon>
    </lineage>
</organism>
<gene>
    <name evidence="2" type="ORF">ACFSXZ_30570</name>
</gene>
<evidence type="ECO:0000313" key="2">
    <source>
        <dbReference type="EMBL" id="MFD2420681.1"/>
    </source>
</evidence>
<sequence length="653" mass="64420">MAEVIGGGPSPAPPPPPPPPDQPNMDQVVQMVNAENPEVWYQQAAWFDKVKQTLSDLNDGFRREAKGLEELWHGDSAGAYGGQVGRVASLIDQIRQGPDYAAALRRAGDALASAQQRVRDLQAQKGQNPDGDQSLFDQQARQILIDLATAYGDSGALLGQGLALDGVTGNGQVAPPPFPGAGQQTGGGQGPGLGVRAGGPGQAADPGTGAGPFAIGGGGSGTGAPVAVLGRSSGMRRNGMFGFGGEDGSDSGTRWGEPQLTDSGVITGSSGGFGSGRASTLSGKDSAKSRETVSRGSGTSTEDELQDLLGSRKSAAPATALGKPAKRSRSACSAEGETETSEQTDPLKPATTGGSTASGKLATLKSLARTGPTGSTVQTDGSQTADPSTQTAQTQSVPQIKHAVATAPQTTTTGPQPATAGSQTATTAAHPATAAAQPATAAQPAAPAAAAHSGQPAATAPQQPAKTVPQPANTGPDKVVTKAVTATGGGASAHDLPGVPVTPDIPAPVPKGPNPAAEMHLTIPAQATAPLGPSLHGGGPPLPVRTVSALSASGTDAATPAEGTAHGGHGGSPGTSTGPGGGTPMMPMGTGGMMPRPGHHASSVHLSADPDSWVAAADTPLAVLGRPVRLPEPPPELPPVDGTELKPEGDKNG</sequence>
<feature type="region of interest" description="Disordered" evidence="1">
    <location>
        <begin position="1"/>
        <end position="26"/>
    </location>
</feature>
<feature type="compositionally biased region" description="Polar residues" evidence="1">
    <location>
        <begin position="372"/>
        <end position="398"/>
    </location>
</feature>
<comment type="caution">
    <text evidence="2">The sequence shown here is derived from an EMBL/GenBank/DDBJ whole genome shotgun (WGS) entry which is preliminary data.</text>
</comment>
<proteinExistence type="predicted"/>
<name>A0ABW5G714_9PSEU</name>
<evidence type="ECO:0000256" key="1">
    <source>
        <dbReference type="SAM" id="MobiDB-lite"/>
    </source>
</evidence>